<dbReference type="GO" id="GO:0006313">
    <property type="term" value="P:DNA transposition"/>
    <property type="evidence" value="ECO:0007669"/>
    <property type="project" value="InterPro"/>
</dbReference>
<name>E2BCU3_HARSA</name>
<protein>
    <recommendedName>
        <fullName evidence="1">Transposase Tc1-like domain-containing protein</fullName>
    </recommendedName>
</protein>
<feature type="non-terminal residue" evidence="2">
    <location>
        <position position="65"/>
    </location>
</feature>
<accession>E2BCU3</accession>
<gene>
    <name evidence="2" type="ORF">EAI_03076</name>
</gene>
<evidence type="ECO:0000313" key="2">
    <source>
        <dbReference type="EMBL" id="EFN86483.1"/>
    </source>
</evidence>
<dbReference type="Proteomes" id="UP000008237">
    <property type="component" value="Unassembled WGS sequence"/>
</dbReference>
<dbReference type="InterPro" id="IPR002492">
    <property type="entry name" value="Transposase_Tc1-like"/>
</dbReference>
<feature type="domain" description="Transposase Tc1-like" evidence="1">
    <location>
        <begin position="5"/>
        <end position="65"/>
    </location>
</feature>
<feature type="non-terminal residue" evidence="2">
    <location>
        <position position="1"/>
    </location>
</feature>
<dbReference type="InParanoid" id="E2BCU3"/>
<dbReference type="AlphaFoldDB" id="E2BCU3"/>
<evidence type="ECO:0000259" key="1">
    <source>
        <dbReference type="Pfam" id="PF01498"/>
    </source>
</evidence>
<proteinExistence type="predicted"/>
<sequence>IDKIIKRESVADIRKTAMDISRKLRDENLADVSRSIISRRLKEVDFLQRAGVKKPLISAKNKKTR</sequence>
<dbReference type="GO" id="GO:0003677">
    <property type="term" value="F:DNA binding"/>
    <property type="evidence" value="ECO:0007669"/>
    <property type="project" value="InterPro"/>
</dbReference>
<dbReference type="Pfam" id="PF01498">
    <property type="entry name" value="HTH_Tnp_Tc3_2"/>
    <property type="match status" value="1"/>
</dbReference>
<dbReference type="EMBL" id="GL447393">
    <property type="protein sequence ID" value="EFN86483.1"/>
    <property type="molecule type" value="Genomic_DNA"/>
</dbReference>
<dbReference type="GO" id="GO:0015074">
    <property type="term" value="P:DNA integration"/>
    <property type="evidence" value="ECO:0007669"/>
    <property type="project" value="InterPro"/>
</dbReference>
<evidence type="ECO:0000313" key="3">
    <source>
        <dbReference type="Proteomes" id="UP000008237"/>
    </source>
</evidence>
<keyword evidence="3" id="KW-1185">Reference proteome</keyword>
<organism evidence="3">
    <name type="scientific">Harpegnathos saltator</name>
    <name type="common">Jerdon's jumping ant</name>
    <dbReference type="NCBI Taxonomy" id="610380"/>
    <lineage>
        <taxon>Eukaryota</taxon>
        <taxon>Metazoa</taxon>
        <taxon>Ecdysozoa</taxon>
        <taxon>Arthropoda</taxon>
        <taxon>Hexapoda</taxon>
        <taxon>Insecta</taxon>
        <taxon>Pterygota</taxon>
        <taxon>Neoptera</taxon>
        <taxon>Endopterygota</taxon>
        <taxon>Hymenoptera</taxon>
        <taxon>Apocrita</taxon>
        <taxon>Aculeata</taxon>
        <taxon>Formicoidea</taxon>
        <taxon>Formicidae</taxon>
        <taxon>Ponerinae</taxon>
        <taxon>Ponerini</taxon>
        <taxon>Harpegnathos</taxon>
    </lineage>
</organism>
<reference evidence="2 3" key="1">
    <citation type="journal article" date="2010" name="Science">
        <title>Genomic comparison of the ants Camponotus floridanus and Harpegnathos saltator.</title>
        <authorList>
            <person name="Bonasio R."/>
            <person name="Zhang G."/>
            <person name="Ye C."/>
            <person name="Mutti N.S."/>
            <person name="Fang X."/>
            <person name="Qin N."/>
            <person name="Donahue G."/>
            <person name="Yang P."/>
            <person name="Li Q."/>
            <person name="Li C."/>
            <person name="Zhang P."/>
            <person name="Huang Z."/>
            <person name="Berger S.L."/>
            <person name="Reinberg D."/>
            <person name="Wang J."/>
            <person name="Liebig J."/>
        </authorList>
    </citation>
    <scope>NUCLEOTIDE SEQUENCE [LARGE SCALE GENOMIC DNA]</scope>
    <source>
        <strain evidence="2 3">R22 G/1</strain>
    </source>
</reference>